<dbReference type="PANTHER" id="PTHR31169">
    <property type="entry name" value="OS05G0300700 PROTEIN"/>
    <property type="match status" value="1"/>
</dbReference>
<evidence type="ECO:0000256" key="10">
    <source>
        <dbReference type="SAM" id="MobiDB-lite"/>
    </source>
</evidence>
<feature type="domain" description="Zinc-finger" evidence="11">
    <location>
        <begin position="134"/>
        <end position="230"/>
    </location>
</feature>
<evidence type="ECO:0000256" key="4">
    <source>
        <dbReference type="ARBA" id="ARBA00022499"/>
    </source>
</evidence>
<evidence type="ECO:0000256" key="5">
    <source>
        <dbReference type="ARBA" id="ARBA00022553"/>
    </source>
</evidence>
<evidence type="ECO:0000259" key="11">
    <source>
        <dbReference type="Pfam" id="PF10497"/>
    </source>
</evidence>
<keyword evidence="7" id="KW-0805">Transcription regulation</keyword>
<evidence type="ECO:0000256" key="1">
    <source>
        <dbReference type="ARBA" id="ARBA00004123"/>
    </source>
</evidence>
<dbReference type="InterPro" id="IPR040221">
    <property type="entry name" value="CDCA7/CDA7L"/>
</dbReference>
<keyword evidence="9" id="KW-0539">Nucleus</keyword>
<evidence type="ECO:0000256" key="8">
    <source>
        <dbReference type="ARBA" id="ARBA00023163"/>
    </source>
</evidence>
<evidence type="ECO:0000256" key="6">
    <source>
        <dbReference type="ARBA" id="ARBA00022843"/>
    </source>
</evidence>
<feature type="compositionally biased region" description="Basic residues" evidence="10">
    <location>
        <begin position="336"/>
        <end position="348"/>
    </location>
</feature>
<keyword evidence="13" id="KW-1185">Reference proteome</keyword>
<name>A0A9D4V7Z4_ADICA</name>
<evidence type="ECO:0000313" key="12">
    <source>
        <dbReference type="EMBL" id="KAI5080823.1"/>
    </source>
</evidence>
<organism evidence="12 13">
    <name type="scientific">Adiantum capillus-veneris</name>
    <name type="common">Maidenhair fern</name>
    <dbReference type="NCBI Taxonomy" id="13818"/>
    <lineage>
        <taxon>Eukaryota</taxon>
        <taxon>Viridiplantae</taxon>
        <taxon>Streptophyta</taxon>
        <taxon>Embryophyta</taxon>
        <taxon>Tracheophyta</taxon>
        <taxon>Polypodiopsida</taxon>
        <taxon>Polypodiidae</taxon>
        <taxon>Polypodiales</taxon>
        <taxon>Pteridineae</taxon>
        <taxon>Pteridaceae</taxon>
        <taxon>Vittarioideae</taxon>
        <taxon>Adiantum</taxon>
    </lineage>
</organism>
<evidence type="ECO:0000256" key="9">
    <source>
        <dbReference type="ARBA" id="ARBA00023242"/>
    </source>
</evidence>
<feature type="region of interest" description="Disordered" evidence="10">
    <location>
        <begin position="326"/>
        <end position="360"/>
    </location>
</feature>
<evidence type="ECO:0000256" key="2">
    <source>
        <dbReference type="ARBA" id="ARBA00004496"/>
    </source>
</evidence>
<keyword evidence="5" id="KW-0597">Phosphoprotein</keyword>
<keyword evidence="8" id="KW-0804">Transcription</keyword>
<gene>
    <name evidence="12" type="ORF">GOP47_0004006</name>
</gene>
<dbReference type="InterPro" id="IPR018866">
    <property type="entry name" value="Znf-4CXXC_R1"/>
</dbReference>
<dbReference type="Pfam" id="PF10497">
    <property type="entry name" value="zf-4CXXC_R1"/>
    <property type="match status" value="1"/>
</dbReference>
<dbReference type="EMBL" id="JABFUD020000004">
    <property type="protein sequence ID" value="KAI5080823.1"/>
    <property type="molecule type" value="Genomic_DNA"/>
</dbReference>
<protein>
    <recommendedName>
        <fullName evidence="11">Zinc-finger domain-containing protein</fullName>
    </recommendedName>
</protein>
<dbReference type="AlphaFoldDB" id="A0A9D4V7Z4"/>
<dbReference type="GO" id="GO:0005737">
    <property type="term" value="C:cytoplasm"/>
    <property type="evidence" value="ECO:0007669"/>
    <property type="project" value="UniProtKB-SubCell"/>
</dbReference>
<feature type="region of interest" description="Disordered" evidence="10">
    <location>
        <begin position="37"/>
        <end position="68"/>
    </location>
</feature>
<feature type="compositionally biased region" description="Basic and acidic residues" evidence="10">
    <location>
        <begin position="326"/>
        <end position="335"/>
    </location>
</feature>
<evidence type="ECO:0000256" key="7">
    <source>
        <dbReference type="ARBA" id="ARBA00023015"/>
    </source>
</evidence>
<keyword evidence="6" id="KW-0832">Ubl conjugation</keyword>
<accession>A0A9D4V7Z4</accession>
<dbReference type="GO" id="GO:0006355">
    <property type="term" value="P:regulation of DNA-templated transcription"/>
    <property type="evidence" value="ECO:0007669"/>
    <property type="project" value="InterPro"/>
</dbReference>
<dbReference type="OrthoDB" id="298344at2759"/>
<keyword evidence="3" id="KW-0963">Cytoplasm</keyword>
<evidence type="ECO:0000313" key="13">
    <source>
        <dbReference type="Proteomes" id="UP000886520"/>
    </source>
</evidence>
<evidence type="ECO:0000256" key="3">
    <source>
        <dbReference type="ARBA" id="ARBA00022490"/>
    </source>
</evidence>
<dbReference type="Proteomes" id="UP000886520">
    <property type="component" value="Chromosome 4"/>
</dbReference>
<reference evidence="12" key="1">
    <citation type="submission" date="2021-01" db="EMBL/GenBank/DDBJ databases">
        <title>Adiantum capillus-veneris genome.</title>
        <authorList>
            <person name="Fang Y."/>
            <person name="Liao Q."/>
        </authorList>
    </citation>
    <scope>NUCLEOTIDE SEQUENCE</scope>
    <source>
        <strain evidence="12">H3</strain>
        <tissue evidence="12">Leaf</tissue>
    </source>
</reference>
<comment type="subcellular location">
    <subcellularLocation>
        <location evidence="2">Cytoplasm</location>
    </subcellularLocation>
    <subcellularLocation>
        <location evidence="1">Nucleus</location>
    </subcellularLocation>
</comment>
<proteinExistence type="predicted"/>
<dbReference type="GO" id="GO:0005634">
    <property type="term" value="C:nucleus"/>
    <property type="evidence" value="ECO:0007669"/>
    <property type="project" value="UniProtKB-SubCell"/>
</dbReference>
<dbReference type="PANTHER" id="PTHR31169:SF23">
    <property type="entry name" value="OS03G0572250 PROTEIN"/>
    <property type="match status" value="1"/>
</dbReference>
<comment type="caution">
    <text evidence="12">The sequence shown here is derived from an EMBL/GenBank/DDBJ whole genome shotgun (WGS) entry which is preliminary data.</text>
</comment>
<sequence length="360" mass="40663">MATSATDYEQLRNARVGDNQKRMQALGLVDLSRSLSSTPLSDNKHARKKPRVFAENPRPPLDNTSRRRSSRLLGTTLPCYAEVTTVKEFDVATIDSRQIQPEVYTEEHEKLLGSCSQEWELFKDGCAADGTRIYDSVRGKTCHQCRQKTLGLRTSCSRCNSLRGQFCGDCLFMRYGENVIEANTNKEWVCPVCRGMCNCSFCRLKKGWAPTGSMYRLALKLNYKSVAHYLVMTRRESSDAKDANEVKIILNEESKEEGLDKQEKEAILEESEETVIEQEKEVVLDEESEEDVNNQQTEVILVEESDEDVKSKVILAEEGLNKELKLSKNPDDATRVRRSLRYSSRKKGIGGGVSLTSTCS</sequence>
<keyword evidence="4" id="KW-1017">Isopeptide bond</keyword>